<dbReference type="Proteomes" id="UP001163324">
    <property type="component" value="Chromosome 3"/>
</dbReference>
<keyword evidence="2" id="KW-1185">Reference proteome</keyword>
<sequence length="884" mass="98637">MTERASTPPAQQGPRPSAAASPPTPNVTRRIEENRLRAKAIRNQREAEQRAKGTAPEITKSASGFVPTADVHITKPANGKRLYSEISRSNRDGRNQGEEGALRPARNFTKFVDYDMSAMTDTKGGFLTAEDDPHNFAFSAKKTKEEETRPQHMTVQEWERMQLIKNLQRNKNGPFEPGVNAYDEEQNRKKCKECNSLEIDWLWDEVFHVRLCNKCKEKHPEKYSLLTKTECKQDYLLTEPELRDPQLLPHLNKPNPHKSHWHDMMLFLRFQVEEYALNKKWGSEQALDAEYERREEQKKARKERKFKEKLTDLKRKTRTEAFRRQTGNLQGTGATKFGDSIKTGKHVHEWGRTVEKEDGMTVRTLLRQNCRRPRSRSPPDIFRTLVPERSYSRPILLGMFYGLRWTRMSASTTRAAEAAEPRLTEPRHDTAEDSTVPTPVDGVADAGEPPDGGLHAWLSVAGCFALYFNHLGLINSWGAFQSYYETTLLSTLSPSTISWIGSVQVFCFMTIAVIIGPLFDMGYCRTLIVVGAALETAGWMLTSVGSQYWHILLAQGICLGLGTCCISIPSMAVVPLYFKKRRAFAMALACTGSGFGSTSYPLMFNALRARLGFGWAVRIMGFVCLGFNLFALIAIRPRARPGPRRTWQSGGLSWRSFIDTAAFRERTYLIYCVGVFFNNLAFFGPSYFLQSYALSHGMSGHHLAAYLLSIANSSSIPGRIIPSYLADKVGVLDTFIFVSAMSGAVVFYWTSVVNVAGNVSFAVLWGFWSGGVVALMNVVLTTITADLSRLGTRLGMVSILKGVASLVGPPISGAILSTTGSYLGVQLFSGFGMILTALPMLALRIVIVRRELDKQRDVETTSDGQGQDGGREGPHTTTSGNEKQ</sequence>
<evidence type="ECO:0000313" key="1">
    <source>
        <dbReference type="EMBL" id="KAI9902111.1"/>
    </source>
</evidence>
<dbReference type="EMBL" id="CM047942">
    <property type="protein sequence ID" value="KAI9902111.1"/>
    <property type="molecule type" value="Genomic_DNA"/>
</dbReference>
<gene>
    <name evidence="1" type="ORF">N3K66_003928</name>
</gene>
<comment type="caution">
    <text evidence="1">The sequence shown here is derived from an EMBL/GenBank/DDBJ whole genome shotgun (WGS) entry which is preliminary data.</text>
</comment>
<reference evidence="1" key="1">
    <citation type="submission" date="2022-10" db="EMBL/GenBank/DDBJ databases">
        <title>Complete Genome of Trichothecium roseum strain YXFP-22015, a Plant Pathogen Isolated from Citrus.</title>
        <authorList>
            <person name="Wang Y."/>
            <person name="Zhu L."/>
        </authorList>
    </citation>
    <scope>NUCLEOTIDE SEQUENCE</scope>
    <source>
        <strain evidence="1">YXFP-22015</strain>
    </source>
</reference>
<organism evidence="1 2">
    <name type="scientific">Trichothecium roseum</name>
    <dbReference type="NCBI Taxonomy" id="47278"/>
    <lineage>
        <taxon>Eukaryota</taxon>
        <taxon>Fungi</taxon>
        <taxon>Dikarya</taxon>
        <taxon>Ascomycota</taxon>
        <taxon>Pezizomycotina</taxon>
        <taxon>Sordariomycetes</taxon>
        <taxon>Hypocreomycetidae</taxon>
        <taxon>Hypocreales</taxon>
        <taxon>Hypocreales incertae sedis</taxon>
        <taxon>Trichothecium</taxon>
    </lineage>
</organism>
<proteinExistence type="predicted"/>
<evidence type="ECO:0000313" key="2">
    <source>
        <dbReference type="Proteomes" id="UP001163324"/>
    </source>
</evidence>
<protein>
    <submittedName>
        <fullName evidence="1">Uncharacterized protein</fullName>
    </submittedName>
</protein>
<name>A0ACC0V6T0_9HYPO</name>
<accession>A0ACC0V6T0</accession>